<keyword evidence="1" id="KW-0732">Signal</keyword>
<feature type="signal peptide" evidence="1">
    <location>
        <begin position="1"/>
        <end position="22"/>
    </location>
</feature>
<dbReference type="AlphaFoldDB" id="A0A9P0IVF3"/>
<feature type="chain" id="PRO_5040124982" description="Kazal-like domain-containing protein" evidence="1">
    <location>
        <begin position="23"/>
        <end position="70"/>
    </location>
</feature>
<dbReference type="InterPro" id="IPR036058">
    <property type="entry name" value="Kazal_dom_sf"/>
</dbReference>
<protein>
    <recommendedName>
        <fullName evidence="2">Kazal-like domain-containing protein</fullName>
    </recommendedName>
</protein>
<dbReference type="Pfam" id="PF07648">
    <property type="entry name" value="Kazal_2"/>
    <property type="match status" value="1"/>
</dbReference>
<proteinExistence type="predicted"/>
<accession>A0A9P0IVF3</accession>
<dbReference type="OrthoDB" id="291007at2759"/>
<reference evidence="3" key="1">
    <citation type="submission" date="2022-01" db="EMBL/GenBank/DDBJ databases">
        <authorList>
            <person name="King R."/>
        </authorList>
    </citation>
    <scope>NUCLEOTIDE SEQUENCE</scope>
</reference>
<dbReference type="SUPFAM" id="SSF100895">
    <property type="entry name" value="Kazal-type serine protease inhibitors"/>
    <property type="match status" value="1"/>
</dbReference>
<keyword evidence="4" id="KW-1185">Reference proteome</keyword>
<organism evidence="3 4">
    <name type="scientific">Chironomus riparius</name>
    <dbReference type="NCBI Taxonomy" id="315576"/>
    <lineage>
        <taxon>Eukaryota</taxon>
        <taxon>Metazoa</taxon>
        <taxon>Ecdysozoa</taxon>
        <taxon>Arthropoda</taxon>
        <taxon>Hexapoda</taxon>
        <taxon>Insecta</taxon>
        <taxon>Pterygota</taxon>
        <taxon>Neoptera</taxon>
        <taxon>Endopterygota</taxon>
        <taxon>Diptera</taxon>
        <taxon>Nematocera</taxon>
        <taxon>Chironomoidea</taxon>
        <taxon>Chironomidae</taxon>
        <taxon>Chironominae</taxon>
        <taxon>Chironomus</taxon>
    </lineage>
</organism>
<evidence type="ECO:0000313" key="3">
    <source>
        <dbReference type="EMBL" id="CAH1716922.1"/>
    </source>
</evidence>
<dbReference type="Gene3D" id="3.30.60.30">
    <property type="match status" value="1"/>
</dbReference>
<evidence type="ECO:0000259" key="2">
    <source>
        <dbReference type="Pfam" id="PF07648"/>
    </source>
</evidence>
<name>A0A9P0IVF3_9DIPT</name>
<gene>
    <name evidence="3" type="ORF">CHIRRI_LOCUS4554</name>
</gene>
<evidence type="ECO:0000313" key="4">
    <source>
        <dbReference type="Proteomes" id="UP001153620"/>
    </source>
</evidence>
<dbReference type="EMBL" id="OU895877">
    <property type="protein sequence ID" value="CAH1716922.1"/>
    <property type="molecule type" value="Genomic_DNA"/>
</dbReference>
<sequence length="70" mass="7661">MKIVSGFLSIVLILSVIVSILCEKAPSGCGQTSCPHYTRPVCATNGKTRRTFINQCAVRVFNECSHEESE</sequence>
<dbReference type="InterPro" id="IPR002350">
    <property type="entry name" value="Kazal_dom"/>
</dbReference>
<evidence type="ECO:0000256" key="1">
    <source>
        <dbReference type="SAM" id="SignalP"/>
    </source>
</evidence>
<feature type="domain" description="Kazal-like" evidence="2">
    <location>
        <begin position="32"/>
        <end position="68"/>
    </location>
</feature>
<dbReference type="Proteomes" id="UP001153620">
    <property type="component" value="Chromosome 1"/>
</dbReference>
<reference evidence="3" key="2">
    <citation type="submission" date="2022-10" db="EMBL/GenBank/DDBJ databases">
        <authorList>
            <consortium name="ENA_rothamsted_submissions"/>
            <consortium name="culmorum"/>
            <person name="King R."/>
        </authorList>
    </citation>
    <scope>NUCLEOTIDE SEQUENCE</scope>
</reference>